<accession>A0AAD3HNN2</accession>
<feature type="compositionally biased region" description="Acidic residues" evidence="1">
    <location>
        <begin position="709"/>
        <end position="723"/>
    </location>
</feature>
<feature type="compositionally biased region" description="Low complexity" evidence="1">
    <location>
        <begin position="287"/>
        <end position="298"/>
    </location>
</feature>
<feature type="compositionally biased region" description="Low complexity" evidence="1">
    <location>
        <begin position="1350"/>
        <end position="1359"/>
    </location>
</feature>
<evidence type="ECO:0008006" key="4">
    <source>
        <dbReference type="Google" id="ProtNLM"/>
    </source>
</evidence>
<feature type="compositionally biased region" description="Basic and acidic residues" evidence="1">
    <location>
        <begin position="1252"/>
        <end position="1279"/>
    </location>
</feature>
<feature type="compositionally biased region" description="Basic and acidic residues" evidence="1">
    <location>
        <begin position="1035"/>
        <end position="1057"/>
    </location>
</feature>
<feature type="region of interest" description="Disordered" evidence="1">
    <location>
        <begin position="699"/>
        <end position="744"/>
    </location>
</feature>
<evidence type="ECO:0000256" key="1">
    <source>
        <dbReference type="SAM" id="MobiDB-lite"/>
    </source>
</evidence>
<feature type="compositionally biased region" description="Polar residues" evidence="1">
    <location>
        <begin position="1475"/>
        <end position="1488"/>
    </location>
</feature>
<feature type="compositionally biased region" description="Low complexity" evidence="1">
    <location>
        <begin position="499"/>
        <end position="515"/>
    </location>
</feature>
<feature type="compositionally biased region" description="Basic and acidic residues" evidence="1">
    <location>
        <begin position="474"/>
        <end position="495"/>
    </location>
</feature>
<feature type="compositionally biased region" description="Acidic residues" evidence="1">
    <location>
        <begin position="875"/>
        <end position="927"/>
    </location>
</feature>
<feature type="region of interest" description="Disordered" evidence="1">
    <location>
        <begin position="1031"/>
        <end position="1094"/>
    </location>
</feature>
<comment type="caution">
    <text evidence="2">The sequence shown here is derived from an EMBL/GenBank/DDBJ whole genome shotgun (WGS) entry which is preliminary data.</text>
</comment>
<reference evidence="2 3" key="1">
    <citation type="journal article" date="2021" name="Sci. Rep.">
        <title>Genome sequencing of the multicellular alga Astrephomene provides insights into convergent evolution of germ-soma differentiation.</title>
        <authorList>
            <person name="Yamashita S."/>
            <person name="Yamamoto K."/>
            <person name="Matsuzaki R."/>
            <person name="Suzuki S."/>
            <person name="Yamaguchi H."/>
            <person name="Hirooka S."/>
            <person name="Minakuchi Y."/>
            <person name="Miyagishima S."/>
            <person name="Kawachi M."/>
            <person name="Toyoda A."/>
            <person name="Nozaki H."/>
        </authorList>
    </citation>
    <scope>NUCLEOTIDE SEQUENCE [LARGE SCALE GENOMIC DNA]</scope>
    <source>
        <strain evidence="2 3">NIES-4017</strain>
    </source>
</reference>
<evidence type="ECO:0000313" key="2">
    <source>
        <dbReference type="EMBL" id="GFR47407.1"/>
    </source>
</evidence>
<keyword evidence="3" id="KW-1185">Reference proteome</keyword>
<proteinExistence type="predicted"/>
<feature type="compositionally biased region" description="Polar residues" evidence="1">
    <location>
        <begin position="218"/>
        <end position="227"/>
    </location>
</feature>
<feature type="compositionally biased region" description="Low complexity" evidence="1">
    <location>
        <begin position="1304"/>
        <end position="1317"/>
    </location>
</feature>
<feature type="compositionally biased region" description="Low complexity" evidence="1">
    <location>
        <begin position="547"/>
        <end position="568"/>
    </location>
</feature>
<feature type="region of interest" description="Disordered" evidence="1">
    <location>
        <begin position="1415"/>
        <end position="1522"/>
    </location>
</feature>
<feature type="non-terminal residue" evidence="2">
    <location>
        <position position="1522"/>
    </location>
</feature>
<feature type="compositionally biased region" description="Low complexity" evidence="1">
    <location>
        <begin position="1416"/>
        <end position="1438"/>
    </location>
</feature>
<feature type="region of interest" description="Disordered" evidence="1">
    <location>
        <begin position="56"/>
        <end position="525"/>
    </location>
</feature>
<feature type="compositionally biased region" description="Low complexity" evidence="1">
    <location>
        <begin position="940"/>
        <end position="970"/>
    </location>
</feature>
<feature type="region of interest" description="Disordered" evidence="1">
    <location>
        <begin position="762"/>
        <end position="998"/>
    </location>
</feature>
<sequence>MAAENILARVTDFLTKENDKRRCMADSNAVMLDECQGLLAQTTQRVYQLRSRDVVVADSEGGSRKKPAKKNDPPSVPAPEQECKDAAQSPRQDGAGPSSVQAGSIPADAGGQAQRVEEEQDQKEAGPSAMQPPGVGQKRGRQTTRSAATSKRAKAKPTKPAEEAPPAAPPVAAPTVAAPPSPAPPPHPLPSSAPPPAAVPGPPVQPVGGVVPIEEGTQANKLPSNSAGAGGAVADDRHDDPAGQAVAPEAPALEEDKAVVDIPPKARARSRRQQQEPRGNAAEADDGAAGTSAPAAPAFSPRVTRSRRGGAGAAPPPPAPAPTAAAAAKPARNKGGKQKRDMKEAQLGSPGLHPKTKLATDANVSSQHASPAGDAGPSAGAASGLKRLPALLPLLPSPQFPPEDQQREQEHPQQEPQQRQHQEDNGQQEQQEREQLPQQQREEREQQPEDERELAEEQKQQPEQEQQQDEVQEQQEHEQQQQREVKQEVCEERLRSSGQPQQQQNPQHQHQQPQQEKSAVARTQIGNLPSAVKAAVALFESAKTGTRSASVAGGAAKSAARPKPAAGGEPSTSHVNDAHGSGSAEAAAPAVNIASEPIQEEEAEGEGGFCFGTQLTEHSSPDIPHFRQAAEHDATEPDGKAGASDVVRISLAAASGAAAVADDAPNPDELGPHAMELQQPKSDKEVALCGSPVEAPVAAADDAVGNADDAVEESPVEAEEDEAAAGGDGIDAVAAAHAEPRNRSLSLSLAVRSPSAAGLACSPVLLERPEDDGHPAAEARDVEALEEAPMRDEEAMQQSSEHQDEAAIGGDGDEGPVTHHDGGEDQGPTSSKAASPCSLAAGIDPIEEADDEGSADEANEDDSGEGCADEAPVADADDEGCADEPDDEAPVVDADGEGSADEADEEAAVADADGEGCAGEADEEGPVEDAGGSTADEGNTAAASAAARKPSAAAAQPVAATAVARQPAVSPLKPDGAAPRPLEAGQPSKPKGGNLISCVRSFLPTRTAPSPPPAAGRAVVEVKALRAAQKAAQAAKEKEAARAAERAQRAERQRHGQPDVANNAQPGTARQAPVAHQGAAAARPTPAPSASQHDVATASACTAGMGAAPLITKSTAVDEHCNGTTATSTATATSMSVRDKLAFFQAREELAKRSAAELGAGRKPATTAAAASQGAAPSYKAGAAARATHAAGGEDNAAATASAAAPIAAGAAAPSASTATSFVPVASPRPMGRPPAAAGETAADKHKRVEARRKEEEERRRAELEARNKAKDDKMRNFEAAKQQRLGAGVGAGAARPPAPPAAGNPVAAGKRPAPNAGGAGPYGVTIKPEPENNRTGPTGPSVAKTPAPKAGFGTAKTPATKAAPLASSMVSPAVQMQVKLLPAVHAKGGAAAGQVKPQAGTSVGVNLPAATNATAQGGKQLRQAAGAAAGSSQQAPGIENSTPGGADLTEEERRHVHAIQTSPYIAQVKPRTPGVTTATKPQFNSYEISPYKSDSDAGDSDDEDSPRPRKPLPEWAAPDKV</sequence>
<feature type="compositionally biased region" description="Basic and acidic residues" evidence="1">
    <location>
        <begin position="624"/>
        <end position="639"/>
    </location>
</feature>
<feature type="compositionally biased region" description="Low complexity" evidence="1">
    <location>
        <begin position="206"/>
        <end position="217"/>
    </location>
</feature>
<feature type="compositionally biased region" description="Acidic residues" evidence="1">
    <location>
        <begin position="845"/>
        <end position="868"/>
    </location>
</feature>
<protein>
    <recommendedName>
        <fullName evidence="4">Inner centromere protein ARK-binding domain-containing protein</fullName>
    </recommendedName>
</protein>
<dbReference type="Proteomes" id="UP001054857">
    <property type="component" value="Unassembled WGS sequence"/>
</dbReference>
<feature type="compositionally biased region" description="Low complexity" evidence="1">
    <location>
        <begin position="652"/>
        <end position="664"/>
    </location>
</feature>
<feature type="compositionally biased region" description="Basic and acidic residues" evidence="1">
    <location>
        <begin position="767"/>
        <end position="794"/>
    </location>
</feature>
<feature type="compositionally biased region" description="Pro residues" evidence="1">
    <location>
        <begin position="166"/>
        <end position="205"/>
    </location>
</feature>
<gene>
    <name evidence="2" type="ORF">Agub_g9124</name>
</gene>
<feature type="compositionally biased region" description="Basic and acidic residues" evidence="1">
    <location>
        <begin position="404"/>
        <end position="462"/>
    </location>
</feature>
<feature type="region of interest" description="Disordered" evidence="1">
    <location>
        <begin position="1223"/>
        <end position="1359"/>
    </location>
</feature>
<evidence type="ECO:0000313" key="3">
    <source>
        <dbReference type="Proteomes" id="UP001054857"/>
    </source>
</evidence>
<feature type="compositionally biased region" description="Low complexity" evidence="1">
    <location>
        <begin position="369"/>
        <end position="394"/>
    </location>
</feature>
<name>A0AAD3HNN2_9CHLO</name>
<organism evidence="2 3">
    <name type="scientific">Astrephomene gubernaculifera</name>
    <dbReference type="NCBI Taxonomy" id="47775"/>
    <lineage>
        <taxon>Eukaryota</taxon>
        <taxon>Viridiplantae</taxon>
        <taxon>Chlorophyta</taxon>
        <taxon>core chlorophytes</taxon>
        <taxon>Chlorophyceae</taxon>
        <taxon>CS clade</taxon>
        <taxon>Chlamydomonadales</taxon>
        <taxon>Astrephomenaceae</taxon>
        <taxon>Astrephomene</taxon>
    </lineage>
</organism>
<feature type="compositionally biased region" description="Low complexity" evidence="1">
    <location>
        <begin position="1069"/>
        <end position="1090"/>
    </location>
</feature>
<dbReference type="EMBL" id="BMAR01000018">
    <property type="protein sequence ID" value="GFR47407.1"/>
    <property type="molecule type" value="Genomic_DNA"/>
</dbReference>
<feature type="region of interest" description="Disordered" evidence="1">
    <location>
        <begin position="543"/>
        <end position="685"/>
    </location>
</feature>
<feature type="compositionally biased region" description="Low complexity" evidence="1">
    <location>
        <begin position="699"/>
        <end position="708"/>
    </location>
</feature>
<feature type="compositionally biased region" description="Low complexity" evidence="1">
    <location>
        <begin position="1223"/>
        <end position="1239"/>
    </location>
</feature>